<gene>
    <name evidence="1" type="ORF">AB6A40_009593</name>
</gene>
<evidence type="ECO:0000313" key="1">
    <source>
        <dbReference type="EMBL" id="MFH4982884.1"/>
    </source>
</evidence>
<reference evidence="1 2" key="1">
    <citation type="submission" date="2024-08" db="EMBL/GenBank/DDBJ databases">
        <title>Gnathostoma spinigerum genome.</title>
        <authorList>
            <person name="Gonzalez-Bertolin B."/>
            <person name="Monzon S."/>
            <person name="Zaballos A."/>
            <person name="Jimenez P."/>
            <person name="Dekumyoy P."/>
            <person name="Varona S."/>
            <person name="Cuesta I."/>
            <person name="Sumanam S."/>
            <person name="Adisakwattana P."/>
            <person name="Gasser R.B."/>
            <person name="Hernandez-Gonzalez A."/>
            <person name="Young N.D."/>
            <person name="Perteguer M.J."/>
        </authorList>
    </citation>
    <scope>NUCLEOTIDE SEQUENCE [LARGE SCALE GENOMIC DNA]</scope>
    <source>
        <strain evidence="1">AL3</strain>
        <tissue evidence="1">Liver</tissue>
    </source>
</reference>
<keyword evidence="2" id="KW-1185">Reference proteome</keyword>
<proteinExistence type="predicted"/>
<dbReference type="AlphaFoldDB" id="A0ABD6EXK1"/>
<dbReference type="Proteomes" id="UP001608902">
    <property type="component" value="Unassembled WGS sequence"/>
</dbReference>
<accession>A0ABD6EXK1</accession>
<evidence type="ECO:0000313" key="2">
    <source>
        <dbReference type="Proteomes" id="UP001608902"/>
    </source>
</evidence>
<organism evidence="1 2">
    <name type="scientific">Gnathostoma spinigerum</name>
    <dbReference type="NCBI Taxonomy" id="75299"/>
    <lineage>
        <taxon>Eukaryota</taxon>
        <taxon>Metazoa</taxon>
        <taxon>Ecdysozoa</taxon>
        <taxon>Nematoda</taxon>
        <taxon>Chromadorea</taxon>
        <taxon>Rhabditida</taxon>
        <taxon>Spirurina</taxon>
        <taxon>Gnathostomatomorpha</taxon>
        <taxon>Gnathostomatoidea</taxon>
        <taxon>Gnathostomatidae</taxon>
        <taxon>Gnathostoma</taxon>
    </lineage>
</organism>
<dbReference type="EMBL" id="JBGFUD010010374">
    <property type="protein sequence ID" value="MFH4982884.1"/>
    <property type="molecule type" value="Genomic_DNA"/>
</dbReference>
<name>A0ABD6EXK1_9BILA</name>
<sequence length="85" mass="9655">MPDYIKQVTVTGDVSTIVDDVHLLEEWCAEIAKEIWEQKPEFGIIHIQGLRAASNPDHLSERIIKSEKLIARFSTGFQLSSNNVF</sequence>
<protein>
    <submittedName>
        <fullName evidence="1">Uncharacterized protein</fullName>
    </submittedName>
</protein>
<comment type="caution">
    <text evidence="1">The sequence shown here is derived from an EMBL/GenBank/DDBJ whole genome shotgun (WGS) entry which is preliminary data.</text>
</comment>